<dbReference type="Proteomes" id="UP001259347">
    <property type="component" value="Unassembled WGS sequence"/>
</dbReference>
<evidence type="ECO:0000259" key="5">
    <source>
        <dbReference type="PROSITE" id="PS01124"/>
    </source>
</evidence>
<feature type="region of interest" description="Disordered" evidence="4">
    <location>
        <begin position="280"/>
        <end position="312"/>
    </location>
</feature>
<gene>
    <name evidence="6" type="ORF">J2Y69_001607</name>
</gene>
<dbReference type="PANTHER" id="PTHR46796">
    <property type="entry name" value="HTH-TYPE TRANSCRIPTIONAL ACTIVATOR RHAS-RELATED"/>
    <property type="match status" value="1"/>
</dbReference>
<keyword evidence="7" id="KW-1185">Reference proteome</keyword>
<sequence>MDFTVSSLAVRFGKEARSRTRIVLARQWKSVLIGHVSWDASTTWEWGGEASDGLLALVLPGGVPARLGGDDATVTAPFFLMDGRSELVTWADAGACTMLWLPRQAIIELAGQDFAVPRAIVETDLTQGLRALVDVLSRAPQTVVTSPVGKYVLENLLIESVWGFILESTDVVRRTGRRGSLYERARSLIFLNASSPSYTVTTMATDLAVSARQLQRAFAARGATPRASLRQARVQLALSMLKDPGYDDLLSLDQIARHSGFADAGTLRIALSREGLPSPRRLRQRGAVDAPVRERIPGPAARPVEAELLPRA</sequence>
<evidence type="ECO:0000256" key="1">
    <source>
        <dbReference type="ARBA" id="ARBA00023015"/>
    </source>
</evidence>
<evidence type="ECO:0000256" key="2">
    <source>
        <dbReference type="ARBA" id="ARBA00023125"/>
    </source>
</evidence>
<reference evidence="6 7" key="1">
    <citation type="submission" date="2023-07" db="EMBL/GenBank/DDBJ databases">
        <title>Sorghum-associated microbial communities from plants grown in Nebraska, USA.</title>
        <authorList>
            <person name="Schachtman D."/>
        </authorList>
    </citation>
    <scope>NUCLEOTIDE SEQUENCE [LARGE SCALE GENOMIC DNA]</scope>
    <source>
        <strain evidence="6 7">2980</strain>
    </source>
</reference>
<dbReference type="InterPro" id="IPR050204">
    <property type="entry name" value="AraC_XylS_family_regulators"/>
</dbReference>
<name>A0ABU1SDP6_9MICO</name>
<dbReference type="Gene3D" id="1.10.10.60">
    <property type="entry name" value="Homeodomain-like"/>
    <property type="match status" value="1"/>
</dbReference>
<proteinExistence type="predicted"/>
<accession>A0ABU1SDP6</accession>
<dbReference type="EMBL" id="JAVDUM010000006">
    <property type="protein sequence ID" value="MDR6867008.1"/>
    <property type="molecule type" value="Genomic_DNA"/>
</dbReference>
<evidence type="ECO:0000313" key="7">
    <source>
        <dbReference type="Proteomes" id="UP001259347"/>
    </source>
</evidence>
<dbReference type="SMART" id="SM00342">
    <property type="entry name" value="HTH_ARAC"/>
    <property type="match status" value="1"/>
</dbReference>
<dbReference type="InterPro" id="IPR018060">
    <property type="entry name" value="HTH_AraC"/>
</dbReference>
<dbReference type="PROSITE" id="PS01124">
    <property type="entry name" value="HTH_ARAC_FAMILY_2"/>
    <property type="match status" value="1"/>
</dbReference>
<dbReference type="RefSeq" id="WP_310019362.1">
    <property type="nucleotide sequence ID" value="NZ_JAVDUM010000006.1"/>
</dbReference>
<keyword evidence="3" id="KW-0804">Transcription</keyword>
<evidence type="ECO:0000313" key="6">
    <source>
        <dbReference type="EMBL" id="MDR6867008.1"/>
    </source>
</evidence>
<protein>
    <submittedName>
        <fullName evidence="6">AraC-like DNA-binding protein</fullName>
    </submittedName>
</protein>
<comment type="caution">
    <text evidence="6">The sequence shown here is derived from an EMBL/GenBank/DDBJ whole genome shotgun (WGS) entry which is preliminary data.</text>
</comment>
<feature type="domain" description="HTH araC/xylS-type" evidence="5">
    <location>
        <begin position="183"/>
        <end position="285"/>
    </location>
</feature>
<organism evidence="6 7">
    <name type="scientific">Microbacterium resistens</name>
    <dbReference type="NCBI Taxonomy" id="156977"/>
    <lineage>
        <taxon>Bacteria</taxon>
        <taxon>Bacillati</taxon>
        <taxon>Actinomycetota</taxon>
        <taxon>Actinomycetes</taxon>
        <taxon>Micrococcales</taxon>
        <taxon>Microbacteriaceae</taxon>
        <taxon>Microbacterium</taxon>
    </lineage>
</organism>
<dbReference type="Pfam" id="PF12833">
    <property type="entry name" value="HTH_18"/>
    <property type="match status" value="1"/>
</dbReference>
<evidence type="ECO:0000256" key="3">
    <source>
        <dbReference type="ARBA" id="ARBA00023163"/>
    </source>
</evidence>
<evidence type="ECO:0000256" key="4">
    <source>
        <dbReference type="SAM" id="MobiDB-lite"/>
    </source>
</evidence>
<keyword evidence="2" id="KW-0238">DNA-binding</keyword>
<keyword evidence="1" id="KW-0805">Transcription regulation</keyword>